<evidence type="ECO:0000313" key="2">
    <source>
        <dbReference type="Proteomes" id="UP000604046"/>
    </source>
</evidence>
<name>A0A812GXP5_9DINO</name>
<comment type="caution">
    <text evidence="1">The sequence shown here is derived from an EMBL/GenBank/DDBJ whole genome shotgun (WGS) entry which is preliminary data.</text>
</comment>
<protein>
    <submittedName>
        <fullName evidence="1">Uncharacterized protein</fullName>
    </submittedName>
</protein>
<dbReference type="AlphaFoldDB" id="A0A812GXP5"/>
<organism evidence="1 2">
    <name type="scientific">Symbiodinium natans</name>
    <dbReference type="NCBI Taxonomy" id="878477"/>
    <lineage>
        <taxon>Eukaryota</taxon>
        <taxon>Sar</taxon>
        <taxon>Alveolata</taxon>
        <taxon>Dinophyceae</taxon>
        <taxon>Suessiales</taxon>
        <taxon>Symbiodiniaceae</taxon>
        <taxon>Symbiodinium</taxon>
    </lineage>
</organism>
<accession>A0A812GXP5</accession>
<dbReference type="EMBL" id="CAJNDS010000050">
    <property type="protein sequence ID" value="CAE6934989.1"/>
    <property type="molecule type" value="Genomic_DNA"/>
</dbReference>
<keyword evidence="2" id="KW-1185">Reference proteome</keyword>
<dbReference type="OrthoDB" id="425300at2759"/>
<gene>
    <name evidence="1" type="ORF">SNAT2548_LOCUS990</name>
</gene>
<proteinExistence type="predicted"/>
<sequence length="331" mass="37344">MDVQRRARTDIWAPDPCVSCTSGAFRVNVFHDWVEAIRGSFVGSVNDRMLLGVLPAFADQQTSLCNYRHPFARVLAAVEKRRLGRGAPALSRGRRSQQCYSIVKAEAGKQDRLRHLQTRTLRIAQEFVGNRAKTTEVKFLGHHVEESWLQPRQKWKKVTYVPRKAMGLTLAIQSIPVGPQVLKLTGLARWVKHKKDKKTGDEEQGSFGRCGFGIESPEEDDVVYPIQVRGFVFSCTAAGQIELLVSLVAGIPLLILSILAVREYSRALVGSITVLYDFLDIDAVQRMEIQIQEMQAAVAMVEQRREKMLEFFGRVHQLADLWPVTESSLRV</sequence>
<dbReference type="Proteomes" id="UP000604046">
    <property type="component" value="Unassembled WGS sequence"/>
</dbReference>
<evidence type="ECO:0000313" key="1">
    <source>
        <dbReference type="EMBL" id="CAE6934989.1"/>
    </source>
</evidence>
<reference evidence="1" key="1">
    <citation type="submission" date="2021-02" db="EMBL/GenBank/DDBJ databases">
        <authorList>
            <person name="Dougan E. K."/>
            <person name="Rhodes N."/>
            <person name="Thang M."/>
            <person name="Chan C."/>
        </authorList>
    </citation>
    <scope>NUCLEOTIDE SEQUENCE</scope>
</reference>